<protein>
    <recommendedName>
        <fullName evidence="3">CRISPR-associated protein</fullName>
    </recommendedName>
</protein>
<proteinExistence type="predicted"/>
<reference evidence="1 2" key="1">
    <citation type="submission" date="2019-11" db="EMBL/GenBank/DDBJ databases">
        <title>Comparative genomics of hydrocarbon-degrading Desulfosarcina strains.</title>
        <authorList>
            <person name="Watanabe M."/>
            <person name="Kojima H."/>
            <person name="Fukui M."/>
        </authorList>
    </citation>
    <scope>NUCLEOTIDE SEQUENCE [LARGE SCALE GENOMIC DNA]</scope>
    <source>
        <strain evidence="1 2">28bB2T</strain>
    </source>
</reference>
<dbReference type="RefSeq" id="WP_197743238.1">
    <property type="nucleotide sequence ID" value="NZ_AP021876.1"/>
</dbReference>
<evidence type="ECO:0000313" key="1">
    <source>
        <dbReference type="EMBL" id="BBO79927.1"/>
    </source>
</evidence>
<dbReference type="AlphaFoldDB" id="A0A5K7ZIZ4"/>
<dbReference type="InterPro" id="IPR013443">
    <property type="entry name" value="CRISPR-assoc_prot_Csx16"/>
</dbReference>
<sequence>MVRQVYSEMERCHSNKNTTWFVTRHAGAQEWAFDEGLKVDQVVDHLDTDEVKKGDIVIGSLPVNMVASLNEKGVRYFHLILQIPREMRGKHLSADRMRSFGARIEEYVVVKRTKKIVDNDINENFAR</sequence>
<dbReference type="Pfam" id="PF09652">
    <property type="entry name" value="Cas_VVA1548"/>
    <property type="match status" value="1"/>
</dbReference>
<dbReference type="NCBIfam" id="TIGR02620">
    <property type="entry name" value="cas_VVA1548"/>
    <property type="match status" value="1"/>
</dbReference>
<organism evidence="1 2">
    <name type="scientific">Desulfosarcina ovata subsp. sediminis</name>
    <dbReference type="NCBI Taxonomy" id="885957"/>
    <lineage>
        <taxon>Bacteria</taxon>
        <taxon>Pseudomonadati</taxon>
        <taxon>Thermodesulfobacteriota</taxon>
        <taxon>Desulfobacteria</taxon>
        <taxon>Desulfobacterales</taxon>
        <taxon>Desulfosarcinaceae</taxon>
        <taxon>Desulfosarcina</taxon>
    </lineage>
</organism>
<evidence type="ECO:0008006" key="3">
    <source>
        <dbReference type="Google" id="ProtNLM"/>
    </source>
</evidence>
<gene>
    <name evidence="1" type="ORF">DSCO28_04930</name>
</gene>
<dbReference type="KEGG" id="dov:DSCO28_04930"/>
<accession>A0A5K7ZIZ4</accession>
<evidence type="ECO:0000313" key="2">
    <source>
        <dbReference type="Proteomes" id="UP000425960"/>
    </source>
</evidence>
<name>A0A5K7ZIZ4_9BACT</name>
<dbReference type="Proteomes" id="UP000425960">
    <property type="component" value="Chromosome"/>
</dbReference>
<dbReference type="EMBL" id="AP021876">
    <property type="protein sequence ID" value="BBO79927.1"/>
    <property type="molecule type" value="Genomic_DNA"/>
</dbReference>